<name>A0A9P1BRP6_9DINO</name>
<dbReference type="EMBL" id="CAMXCT020000347">
    <property type="protein sequence ID" value="CAL1130860.1"/>
    <property type="molecule type" value="Genomic_DNA"/>
</dbReference>
<proteinExistence type="predicted"/>
<dbReference type="Proteomes" id="UP001152797">
    <property type="component" value="Unassembled WGS sequence"/>
</dbReference>
<reference evidence="3" key="2">
    <citation type="submission" date="2024-04" db="EMBL/GenBank/DDBJ databases">
        <authorList>
            <person name="Chen Y."/>
            <person name="Shah S."/>
            <person name="Dougan E. K."/>
            <person name="Thang M."/>
            <person name="Chan C."/>
        </authorList>
    </citation>
    <scope>NUCLEOTIDE SEQUENCE [LARGE SCALE GENOMIC DNA]</scope>
</reference>
<dbReference type="EMBL" id="CAMXCT010000347">
    <property type="protein sequence ID" value="CAI3977485.1"/>
    <property type="molecule type" value="Genomic_DNA"/>
</dbReference>
<organism evidence="2">
    <name type="scientific">Cladocopium goreaui</name>
    <dbReference type="NCBI Taxonomy" id="2562237"/>
    <lineage>
        <taxon>Eukaryota</taxon>
        <taxon>Sar</taxon>
        <taxon>Alveolata</taxon>
        <taxon>Dinophyceae</taxon>
        <taxon>Suessiales</taxon>
        <taxon>Symbiodiniaceae</taxon>
        <taxon>Cladocopium</taxon>
    </lineage>
</organism>
<protein>
    <recommendedName>
        <fullName evidence="5">Antifreeze protein</fullName>
    </recommendedName>
</protein>
<evidence type="ECO:0000313" key="4">
    <source>
        <dbReference type="Proteomes" id="UP001152797"/>
    </source>
</evidence>
<dbReference type="EMBL" id="CAMXCT030000347">
    <property type="protein sequence ID" value="CAL4764797.1"/>
    <property type="molecule type" value="Genomic_DNA"/>
</dbReference>
<keyword evidence="4" id="KW-1185">Reference proteome</keyword>
<dbReference type="AlphaFoldDB" id="A0A9P1BRP6"/>
<reference evidence="2" key="1">
    <citation type="submission" date="2022-10" db="EMBL/GenBank/DDBJ databases">
        <authorList>
            <person name="Chen Y."/>
            <person name="Dougan E. K."/>
            <person name="Chan C."/>
            <person name="Rhodes N."/>
            <person name="Thang M."/>
        </authorList>
    </citation>
    <scope>NUCLEOTIDE SEQUENCE</scope>
</reference>
<accession>A0A9P1BRP6</accession>
<feature type="signal peptide" evidence="1">
    <location>
        <begin position="1"/>
        <end position="25"/>
    </location>
</feature>
<comment type="caution">
    <text evidence="2">The sequence shown here is derived from an EMBL/GenBank/DDBJ whole genome shotgun (WGS) entry which is preliminary data.</text>
</comment>
<feature type="chain" id="PRO_5043269712" description="Antifreeze protein" evidence="1">
    <location>
        <begin position="26"/>
        <end position="83"/>
    </location>
</feature>
<keyword evidence="1" id="KW-0732">Signal</keyword>
<evidence type="ECO:0008006" key="5">
    <source>
        <dbReference type="Google" id="ProtNLM"/>
    </source>
</evidence>
<evidence type="ECO:0000313" key="3">
    <source>
        <dbReference type="EMBL" id="CAL1130860.1"/>
    </source>
</evidence>
<gene>
    <name evidence="2" type="ORF">C1SCF055_LOCUS5622</name>
</gene>
<evidence type="ECO:0000256" key="1">
    <source>
        <dbReference type="SAM" id="SignalP"/>
    </source>
</evidence>
<evidence type="ECO:0000313" key="2">
    <source>
        <dbReference type="EMBL" id="CAI3977485.1"/>
    </source>
</evidence>
<sequence length="83" mass="8564">MATLTTITTMTIIVTAITTTPTTTATTTSTTITTTCTLIGGPKAMTAKMAAAICGATTKNCTAARTRTLVVILHRNTIVEQVC</sequence>